<dbReference type="GO" id="GO:0005975">
    <property type="term" value="P:carbohydrate metabolic process"/>
    <property type="evidence" value="ECO:0007669"/>
    <property type="project" value="InterPro"/>
</dbReference>
<dbReference type="EMBL" id="LAZR01022278">
    <property type="protein sequence ID" value="KKL82438.1"/>
    <property type="molecule type" value="Genomic_DNA"/>
</dbReference>
<name>A0A0F9F827_9ZZZZ</name>
<sequence>MKIENFGIFPKIFFNLMNIKLVIQDFFKYNSKIKSNTYHLEKSIKWLIHAKQISKDDGVSKSYSIFEGWGTSYIETSGYILKTFCDYYEFSRNKYFLKMCKEIADWETSIQLPSGGYRGGVISESNPPGIFNTSQVLLGLIWAFNELKNQKYLDVAIKAGNFIVANQDNDGAWRKYCYINCPTTFNVRTAWALLELSRATNDEKYKKAAIKNLDWALTQMNELHWFYNNDTVDVNNPLLHLISYTIRGFLESGMILNNEKYIQTAYKTSLRLLNYYEKFGWLPARFNYRWVGRANYRCLTGEAQLSICWLKLYKLTREEKFLRNAIDLNNSLKSKQIISKKWADIDGA</sequence>
<organism evidence="2">
    <name type="scientific">marine sediment metagenome</name>
    <dbReference type="NCBI Taxonomy" id="412755"/>
    <lineage>
        <taxon>unclassified sequences</taxon>
        <taxon>metagenomes</taxon>
        <taxon>ecological metagenomes</taxon>
    </lineage>
</organism>
<dbReference type="Pfam" id="PF07944">
    <property type="entry name" value="Beta-AFase-like_GH127_cat"/>
    <property type="match status" value="1"/>
</dbReference>
<evidence type="ECO:0000259" key="1">
    <source>
        <dbReference type="Pfam" id="PF07944"/>
    </source>
</evidence>
<feature type="non-terminal residue" evidence="2">
    <location>
        <position position="348"/>
    </location>
</feature>
<dbReference type="SUPFAM" id="SSF48208">
    <property type="entry name" value="Six-hairpin glycosidases"/>
    <property type="match status" value="1"/>
</dbReference>
<feature type="domain" description="Non-reducing end beta-L-arabinofuranosidase-like GH127 catalytic" evidence="1">
    <location>
        <begin position="58"/>
        <end position="267"/>
    </location>
</feature>
<dbReference type="AlphaFoldDB" id="A0A0F9F827"/>
<protein>
    <recommendedName>
        <fullName evidence="1">Non-reducing end beta-L-arabinofuranosidase-like GH127 catalytic domain-containing protein</fullName>
    </recommendedName>
</protein>
<gene>
    <name evidence="2" type="ORF">LCGC14_1984780</name>
</gene>
<dbReference type="Gene3D" id="1.50.10.20">
    <property type="match status" value="1"/>
</dbReference>
<dbReference type="InterPro" id="IPR008928">
    <property type="entry name" value="6-hairpin_glycosidase_sf"/>
</dbReference>
<evidence type="ECO:0000313" key="2">
    <source>
        <dbReference type="EMBL" id="KKL82438.1"/>
    </source>
</evidence>
<dbReference type="InterPro" id="IPR012878">
    <property type="entry name" value="Beta-AFase-like_GH127_cat"/>
</dbReference>
<proteinExistence type="predicted"/>
<accession>A0A0F9F827</accession>
<comment type="caution">
    <text evidence="2">The sequence shown here is derived from an EMBL/GenBank/DDBJ whole genome shotgun (WGS) entry which is preliminary data.</text>
</comment>
<reference evidence="2" key="1">
    <citation type="journal article" date="2015" name="Nature">
        <title>Complex archaea that bridge the gap between prokaryotes and eukaryotes.</title>
        <authorList>
            <person name="Spang A."/>
            <person name="Saw J.H."/>
            <person name="Jorgensen S.L."/>
            <person name="Zaremba-Niedzwiedzka K."/>
            <person name="Martijn J."/>
            <person name="Lind A.E."/>
            <person name="van Eijk R."/>
            <person name="Schleper C."/>
            <person name="Guy L."/>
            <person name="Ettema T.J."/>
        </authorList>
    </citation>
    <scope>NUCLEOTIDE SEQUENCE</scope>
</reference>